<keyword evidence="1" id="KW-1133">Transmembrane helix</keyword>
<evidence type="ECO:0000313" key="4">
    <source>
        <dbReference type="WBParaSite" id="HCON_00190220-00001"/>
    </source>
</evidence>
<feature type="chain" id="PRO_5029776483" evidence="2">
    <location>
        <begin position="17"/>
        <end position="329"/>
    </location>
</feature>
<dbReference type="OrthoDB" id="5818751at2759"/>
<feature type="transmembrane region" description="Helical" evidence="1">
    <location>
        <begin position="299"/>
        <end position="322"/>
    </location>
</feature>
<keyword evidence="2" id="KW-0732">Signal</keyword>
<organism evidence="3 4">
    <name type="scientific">Haemonchus contortus</name>
    <name type="common">Barber pole worm</name>
    <dbReference type="NCBI Taxonomy" id="6289"/>
    <lineage>
        <taxon>Eukaryota</taxon>
        <taxon>Metazoa</taxon>
        <taxon>Ecdysozoa</taxon>
        <taxon>Nematoda</taxon>
        <taxon>Chromadorea</taxon>
        <taxon>Rhabditida</taxon>
        <taxon>Rhabditina</taxon>
        <taxon>Rhabditomorpha</taxon>
        <taxon>Strongyloidea</taxon>
        <taxon>Trichostrongylidae</taxon>
        <taxon>Haemonchus</taxon>
    </lineage>
</organism>
<sequence length="329" mass="37468">MILRISLLVVITVAKSLYPRSPSSEQVSDATDKAFLRTTAIVEQRTEYGRLVLLLCRRNCPRLRSLIPQWVRDINEDRGYHGHDIIGYHYYTYKKPLPFLNETEIEQFPALVYMIARTPTYFTGNITSRQSVSHWIVSLDQVKIETPPNVTALDDLIASTSNCTEKLLVLVNNERQCPLPYWGTVARTALMYTGVRPVHLSAPLPASMSVVLYKRLPFLDESQCQQMFLIHQYSYSIQFQDYTPRAVWELIDILLPNATEECPPLQDTMWFSVATPLTELQMIYFSGEHDLVKLEHKQSYVLVGLTGGIAVIALAMSIFWGLNGSAFAN</sequence>
<name>A0A7I4Z4B9_HAECO</name>
<proteinExistence type="predicted"/>
<keyword evidence="1" id="KW-0812">Transmembrane</keyword>
<keyword evidence="1" id="KW-0472">Membrane</keyword>
<dbReference type="Proteomes" id="UP000025227">
    <property type="component" value="Unplaced"/>
</dbReference>
<evidence type="ECO:0000256" key="1">
    <source>
        <dbReference type="SAM" id="Phobius"/>
    </source>
</evidence>
<evidence type="ECO:0000313" key="3">
    <source>
        <dbReference type="Proteomes" id="UP000025227"/>
    </source>
</evidence>
<reference evidence="4" key="1">
    <citation type="submission" date="2020-12" db="UniProtKB">
        <authorList>
            <consortium name="WormBaseParasite"/>
        </authorList>
    </citation>
    <scope>IDENTIFICATION</scope>
    <source>
        <strain evidence="4">MHco3</strain>
    </source>
</reference>
<evidence type="ECO:0000256" key="2">
    <source>
        <dbReference type="SAM" id="SignalP"/>
    </source>
</evidence>
<accession>A0A7I4Z4B9</accession>
<dbReference type="OMA" id="ETITYYY"/>
<keyword evidence="3" id="KW-1185">Reference proteome</keyword>
<feature type="signal peptide" evidence="2">
    <location>
        <begin position="1"/>
        <end position="16"/>
    </location>
</feature>
<dbReference type="WBParaSite" id="HCON_00190220-00001">
    <property type="protein sequence ID" value="HCON_00190220-00001"/>
    <property type="gene ID" value="HCON_00190220"/>
</dbReference>
<protein>
    <submittedName>
        <fullName evidence="4">Thioredoxin domain-containing protein</fullName>
    </submittedName>
</protein>
<dbReference type="AlphaFoldDB" id="A0A7I4Z4B9"/>